<dbReference type="Gene3D" id="3.10.450.50">
    <property type="match status" value="2"/>
</dbReference>
<evidence type="ECO:0000313" key="1">
    <source>
        <dbReference type="EMBL" id="GAA3527327.1"/>
    </source>
</evidence>
<gene>
    <name evidence="1" type="ORF">GCM10022222_07900</name>
</gene>
<dbReference type="InterPro" id="IPR032710">
    <property type="entry name" value="NTF2-like_dom_sf"/>
</dbReference>
<evidence type="ECO:0000313" key="2">
    <source>
        <dbReference type="Proteomes" id="UP001500689"/>
    </source>
</evidence>
<dbReference type="SUPFAM" id="SSF54427">
    <property type="entry name" value="NTF2-like"/>
    <property type="match status" value="2"/>
</dbReference>
<sequence>MTMALAQDIAEEYLAAYNQPDPARRAYAVAGLWTEDARQFGDTTVEGRAAIVSAIGALRKESFGPSGATLRLGPEICSRDEVLVIRWEVVAGGGEILETGATVAVTTPGGRIKDEYIFILSDSFEERAQDFAQRYVSAWNDLDAGRRDELVRGLWTPEGVHLGGFVGTGHAELIEGIDRSHNRLVAGSGLRFRARRHATRKGDTVFFIWDAVPPAPDATAVATAAQVLRLDGDLVCKDFTIMMSGTD</sequence>
<keyword evidence="2" id="KW-1185">Reference proteome</keyword>
<evidence type="ECO:0008006" key="3">
    <source>
        <dbReference type="Google" id="ProtNLM"/>
    </source>
</evidence>
<dbReference type="RefSeq" id="WP_344855315.1">
    <property type="nucleotide sequence ID" value="NZ_BAAAZN010000001.1"/>
</dbReference>
<comment type="caution">
    <text evidence="1">The sequence shown here is derived from an EMBL/GenBank/DDBJ whole genome shotgun (WGS) entry which is preliminary data.</text>
</comment>
<organism evidence="1 2">
    <name type="scientific">Amycolatopsis ultiminotia</name>
    <dbReference type="NCBI Taxonomy" id="543629"/>
    <lineage>
        <taxon>Bacteria</taxon>
        <taxon>Bacillati</taxon>
        <taxon>Actinomycetota</taxon>
        <taxon>Actinomycetes</taxon>
        <taxon>Pseudonocardiales</taxon>
        <taxon>Pseudonocardiaceae</taxon>
        <taxon>Amycolatopsis</taxon>
    </lineage>
</organism>
<proteinExistence type="predicted"/>
<name>A0ABP6V6W5_9PSEU</name>
<accession>A0ABP6V6W5</accession>
<reference evidence="2" key="1">
    <citation type="journal article" date="2019" name="Int. J. Syst. Evol. Microbiol.">
        <title>The Global Catalogue of Microorganisms (GCM) 10K type strain sequencing project: providing services to taxonomists for standard genome sequencing and annotation.</title>
        <authorList>
            <consortium name="The Broad Institute Genomics Platform"/>
            <consortium name="The Broad Institute Genome Sequencing Center for Infectious Disease"/>
            <person name="Wu L."/>
            <person name="Ma J."/>
        </authorList>
    </citation>
    <scope>NUCLEOTIDE SEQUENCE [LARGE SCALE GENOMIC DNA]</scope>
    <source>
        <strain evidence="2">JCM 16898</strain>
    </source>
</reference>
<protein>
    <recommendedName>
        <fullName evidence="3">SnoaL-like domain-containing protein</fullName>
    </recommendedName>
</protein>
<dbReference type="Proteomes" id="UP001500689">
    <property type="component" value="Unassembled WGS sequence"/>
</dbReference>
<dbReference type="EMBL" id="BAAAZN010000001">
    <property type="protein sequence ID" value="GAA3527327.1"/>
    <property type="molecule type" value="Genomic_DNA"/>
</dbReference>